<dbReference type="Proteomes" id="UP000643525">
    <property type="component" value="Unassembled WGS sequence"/>
</dbReference>
<accession>A0ABR9JEW4</accession>
<evidence type="ECO:0000256" key="1">
    <source>
        <dbReference type="ARBA" id="ARBA00004861"/>
    </source>
</evidence>
<sequence length="291" mass="29445">MTLPTPAAAPPADPPSFGTRLAGAMQAHGRLCVGVDPHPQILRDWGLTQDAAGLREFCARVLDACAGRVGVIKPQVAFFERFGVAGMQVLSELQQQARAAGLLVIADAKRGDIGSTMAGYAEAWLSPGGDFAADALTVSPYLGFGSLQPALQAAEQHHAGLFVLALTSNPEGQQVQLATDAEGVTVAGRIAAAVAARSTTAEAGLGSIGLVVGATTAGLAAAHGIDLSAGRMPLLAPGYGAQGAGADDLRRGFGPSYSSQVLVNSSRGILAAGPDAESLTRAIEGTLEDLR</sequence>
<evidence type="ECO:0000313" key="10">
    <source>
        <dbReference type="Proteomes" id="UP000643525"/>
    </source>
</evidence>
<evidence type="ECO:0000313" key="9">
    <source>
        <dbReference type="EMBL" id="MBE1524037.1"/>
    </source>
</evidence>
<keyword evidence="10" id="KW-1185">Reference proteome</keyword>
<dbReference type="PROSITE" id="PS00156">
    <property type="entry name" value="OMPDECASE"/>
    <property type="match status" value="1"/>
</dbReference>
<dbReference type="InterPro" id="IPR018089">
    <property type="entry name" value="OMPdecase_AS"/>
</dbReference>
<dbReference type="PANTHER" id="PTHR43375">
    <property type="entry name" value="OROTIDINE 5'-PHOSPHATE DECARBOXYLASE"/>
    <property type="match status" value="1"/>
</dbReference>
<dbReference type="InterPro" id="IPR013785">
    <property type="entry name" value="Aldolase_TIM"/>
</dbReference>
<evidence type="ECO:0000256" key="2">
    <source>
        <dbReference type="ARBA" id="ARBA00008847"/>
    </source>
</evidence>
<evidence type="ECO:0000256" key="7">
    <source>
        <dbReference type="HAMAP-Rule" id="MF_01215"/>
    </source>
</evidence>
<feature type="domain" description="Orotidine 5'-phosphate decarboxylase" evidence="8">
    <location>
        <begin position="30"/>
        <end position="282"/>
    </location>
</feature>
<dbReference type="EMBL" id="JADBED010000001">
    <property type="protein sequence ID" value="MBE1524037.1"/>
    <property type="molecule type" value="Genomic_DNA"/>
</dbReference>
<dbReference type="InterPro" id="IPR011995">
    <property type="entry name" value="OMPdecase_type-2"/>
</dbReference>
<dbReference type="Gene3D" id="3.20.20.70">
    <property type="entry name" value="Aldolase class I"/>
    <property type="match status" value="1"/>
</dbReference>
<dbReference type="GO" id="GO:0004590">
    <property type="term" value="F:orotidine-5'-phosphate decarboxylase activity"/>
    <property type="evidence" value="ECO:0007669"/>
    <property type="project" value="UniProtKB-EC"/>
</dbReference>
<evidence type="ECO:0000256" key="5">
    <source>
        <dbReference type="ARBA" id="ARBA00023239"/>
    </source>
</evidence>
<dbReference type="EC" id="4.1.1.23" evidence="7"/>
<reference evidence="9 10" key="1">
    <citation type="submission" date="2020-10" db="EMBL/GenBank/DDBJ databases">
        <title>Sequencing the genomes of 1000 actinobacteria strains.</title>
        <authorList>
            <person name="Klenk H.-P."/>
        </authorList>
    </citation>
    <scope>NUCLEOTIDE SEQUENCE [LARGE SCALE GENOMIC DNA]</scope>
    <source>
        <strain evidence="9 10">DSM 15666</strain>
    </source>
</reference>
<dbReference type="Pfam" id="PF00215">
    <property type="entry name" value="OMPdecase"/>
    <property type="match status" value="1"/>
</dbReference>
<comment type="pathway">
    <text evidence="1 7">Pyrimidine metabolism; UMP biosynthesis via de novo pathway; UMP from orotate: step 2/2.</text>
</comment>
<keyword evidence="5 7" id="KW-0456">Lyase</keyword>
<dbReference type="InterPro" id="IPR011060">
    <property type="entry name" value="RibuloseP-bd_barrel"/>
</dbReference>
<dbReference type="SMART" id="SM00934">
    <property type="entry name" value="OMPdecase"/>
    <property type="match status" value="1"/>
</dbReference>
<name>A0ABR9JEW4_9MICC</name>
<protein>
    <recommendedName>
        <fullName evidence="7">Orotidine 5'-phosphate decarboxylase</fullName>
        <ecNumber evidence="7">4.1.1.23</ecNumber>
    </recommendedName>
    <alternativeName>
        <fullName evidence="7">OMP decarboxylase</fullName>
        <shortName evidence="7">OMPDCase</shortName>
        <shortName evidence="7">OMPdecase</shortName>
    </alternativeName>
</protein>
<comment type="caution">
    <text evidence="9">The sequence shown here is derived from an EMBL/GenBank/DDBJ whole genome shotgun (WGS) entry which is preliminary data.</text>
</comment>
<evidence type="ECO:0000259" key="8">
    <source>
        <dbReference type="SMART" id="SM00934"/>
    </source>
</evidence>
<proteinExistence type="inferred from homology"/>
<evidence type="ECO:0000256" key="4">
    <source>
        <dbReference type="ARBA" id="ARBA00022975"/>
    </source>
</evidence>
<dbReference type="HAMAP" id="MF_01215">
    <property type="entry name" value="OMPdecase_type2"/>
    <property type="match status" value="1"/>
</dbReference>
<keyword evidence="4 7" id="KW-0665">Pyrimidine biosynthesis</keyword>
<dbReference type="NCBIfam" id="TIGR02127">
    <property type="entry name" value="pyrF_sub2"/>
    <property type="match status" value="1"/>
</dbReference>
<dbReference type="CDD" id="cd04725">
    <property type="entry name" value="OMP_decarboxylase_like"/>
    <property type="match status" value="1"/>
</dbReference>
<evidence type="ECO:0000256" key="3">
    <source>
        <dbReference type="ARBA" id="ARBA00022793"/>
    </source>
</evidence>
<dbReference type="PANTHER" id="PTHR43375:SF1">
    <property type="entry name" value="OROTIDINE 5'-PHOSPHATE DECARBOXYLASE"/>
    <property type="match status" value="1"/>
</dbReference>
<keyword evidence="3 7" id="KW-0210">Decarboxylase</keyword>
<dbReference type="RefSeq" id="WP_192595108.1">
    <property type="nucleotide sequence ID" value="NZ_BAAALJ010000020.1"/>
</dbReference>
<gene>
    <name evidence="7" type="primary">pyrF</name>
    <name evidence="9" type="ORF">H4W27_001155</name>
</gene>
<evidence type="ECO:0000256" key="6">
    <source>
        <dbReference type="ARBA" id="ARBA00049157"/>
    </source>
</evidence>
<dbReference type="SUPFAM" id="SSF51366">
    <property type="entry name" value="Ribulose-phoshate binding barrel"/>
    <property type="match status" value="1"/>
</dbReference>
<feature type="active site" description="Proton donor" evidence="7">
    <location>
        <position position="109"/>
    </location>
</feature>
<comment type="catalytic activity">
    <reaction evidence="6 7">
        <text>orotidine 5'-phosphate + H(+) = UMP + CO2</text>
        <dbReference type="Rhea" id="RHEA:11596"/>
        <dbReference type="ChEBI" id="CHEBI:15378"/>
        <dbReference type="ChEBI" id="CHEBI:16526"/>
        <dbReference type="ChEBI" id="CHEBI:57538"/>
        <dbReference type="ChEBI" id="CHEBI:57865"/>
        <dbReference type="EC" id="4.1.1.23"/>
    </reaction>
</comment>
<dbReference type="InterPro" id="IPR001754">
    <property type="entry name" value="OMPdeCOase_dom"/>
</dbReference>
<organism evidence="9 10">
    <name type="scientific">Nesterenkonia lutea</name>
    <dbReference type="NCBI Taxonomy" id="272919"/>
    <lineage>
        <taxon>Bacteria</taxon>
        <taxon>Bacillati</taxon>
        <taxon>Actinomycetota</taxon>
        <taxon>Actinomycetes</taxon>
        <taxon>Micrococcales</taxon>
        <taxon>Micrococcaceae</taxon>
        <taxon>Nesterenkonia</taxon>
    </lineage>
</organism>
<comment type="similarity">
    <text evidence="2 7">Belongs to the OMP decarboxylase family. Type 2 subfamily.</text>
</comment>